<dbReference type="PROSITE" id="PS51419">
    <property type="entry name" value="RAB"/>
    <property type="match status" value="1"/>
</dbReference>
<reference evidence="3" key="1">
    <citation type="journal article" date="2019" name="Int. J. Syst. Evol. Microbiol.">
        <title>The Global Catalogue of Microorganisms (GCM) 10K type strain sequencing project: providing services to taxonomists for standard genome sequencing and annotation.</title>
        <authorList>
            <consortium name="The Broad Institute Genomics Platform"/>
            <consortium name="The Broad Institute Genome Sequencing Center for Infectious Disease"/>
            <person name="Wu L."/>
            <person name="Ma J."/>
        </authorList>
    </citation>
    <scope>NUCLEOTIDE SEQUENCE [LARGE SCALE GENOMIC DNA]</scope>
    <source>
        <strain evidence="3">KACC 12507</strain>
    </source>
</reference>
<dbReference type="Pfam" id="PF00071">
    <property type="entry name" value="Ras"/>
    <property type="match status" value="1"/>
</dbReference>
<dbReference type="RefSeq" id="WP_382407413.1">
    <property type="nucleotide sequence ID" value="NZ_JBHSGU010000002.1"/>
</dbReference>
<gene>
    <name evidence="2" type="ORF">ACFO4O_08540</name>
</gene>
<dbReference type="Gene3D" id="3.40.50.300">
    <property type="entry name" value="P-loop containing nucleotide triphosphate hydrolases"/>
    <property type="match status" value="1"/>
</dbReference>
<comment type="caution">
    <text evidence="2">The sequence shown here is derived from an EMBL/GenBank/DDBJ whole genome shotgun (WGS) entry which is preliminary data.</text>
</comment>
<dbReference type="EMBL" id="JBHSGU010000002">
    <property type="protein sequence ID" value="MFC4700200.1"/>
    <property type="molecule type" value="Genomic_DNA"/>
</dbReference>
<evidence type="ECO:0000256" key="1">
    <source>
        <dbReference type="ARBA" id="ARBA00022741"/>
    </source>
</evidence>
<dbReference type="NCBIfam" id="TIGR00231">
    <property type="entry name" value="small_GTP"/>
    <property type="match status" value="1"/>
</dbReference>
<accession>A0ABV9LV75</accession>
<dbReference type="PRINTS" id="PR00449">
    <property type="entry name" value="RASTRNSFRMNG"/>
</dbReference>
<evidence type="ECO:0000313" key="3">
    <source>
        <dbReference type="Proteomes" id="UP001595897"/>
    </source>
</evidence>
<keyword evidence="3" id="KW-1185">Reference proteome</keyword>
<dbReference type="InterPro" id="IPR027417">
    <property type="entry name" value="P-loop_NTPase"/>
</dbReference>
<keyword evidence="1" id="KW-0547">Nucleotide-binding</keyword>
<dbReference type="CDD" id="cd00154">
    <property type="entry name" value="Rab"/>
    <property type="match status" value="1"/>
</dbReference>
<proteinExistence type="predicted"/>
<dbReference type="InterPro" id="IPR001806">
    <property type="entry name" value="Small_GTPase"/>
</dbReference>
<name>A0ABV9LV75_9ALTE</name>
<evidence type="ECO:0000313" key="2">
    <source>
        <dbReference type="EMBL" id="MFC4700200.1"/>
    </source>
</evidence>
<sequence>MLQKKVCILGPTGVGKTSLIKRFVDGVFSEKYLTSIGVKVDKKLVSSSFTPVQLILWDLEGIDKYCGFNPRYLRGAQAIIFVVDQTRFSSLAELMEIYALAREHSQAPAVLVINKTDLPPAISWDDSIVQTHSTSFEKLFLTSAKTGKSVEDVFESVAELVTV</sequence>
<protein>
    <submittedName>
        <fullName evidence="2">Rab family GTPase</fullName>
    </submittedName>
</protein>
<dbReference type="InterPro" id="IPR005225">
    <property type="entry name" value="Small_GTP-bd"/>
</dbReference>
<dbReference type="SMART" id="SM00175">
    <property type="entry name" value="RAB"/>
    <property type="match status" value="1"/>
</dbReference>
<dbReference type="PANTHER" id="PTHR47978">
    <property type="match status" value="1"/>
</dbReference>
<dbReference type="Proteomes" id="UP001595897">
    <property type="component" value="Unassembled WGS sequence"/>
</dbReference>
<dbReference type="SUPFAM" id="SSF52540">
    <property type="entry name" value="P-loop containing nucleoside triphosphate hydrolases"/>
    <property type="match status" value="1"/>
</dbReference>
<dbReference type="SMART" id="SM00173">
    <property type="entry name" value="RAS"/>
    <property type="match status" value="1"/>
</dbReference>
<organism evidence="2 3">
    <name type="scientific">Glaciecola siphonariae</name>
    <dbReference type="NCBI Taxonomy" id="521012"/>
    <lineage>
        <taxon>Bacteria</taxon>
        <taxon>Pseudomonadati</taxon>
        <taxon>Pseudomonadota</taxon>
        <taxon>Gammaproteobacteria</taxon>
        <taxon>Alteromonadales</taxon>
        <taxon>Alteromonadaceae</taxon>
        <taxon>Glaciecola</taxon>
    </lineage>
</organism>